<evidence type="ECO:0000313" key="6">
    <source>
        <dbReference type="EMBL" id="NJQ06227.1"/>
    </source>
</evidence>
<dbReference type="Proteomes" id="UP000578686">
    <property type="component" value="Unassembled WGS sequence"/>
</dbReference>
<name>A0A7X6D0Z8_9ACTN</name>
<dbReference type="PANTHER" id="PTHR46796">
    <property type="entry name" value="HTH-TYPE TRANSCRIPTIONAL ACTIVATOR RHAS-RELATED"/>
    <property type="match status" value="1"/>
</dbReference>
<protein>
    <submittedName>
        <fullName evidence="6">Helix-turn-helix domain-containing protein</fullName>
    </submittedName>
</protein>
<evidence type="ECO:0000256" key="4">
    <source>
        <dbReference type="SAM" id="MobiDB-lite"/>
    </source>
</evidence>
<evidence type="ECO:0000256" key="2">
    <source>
        <dbReference type="ARBA" id="ARBA00023125"/>
    </source>
</evidence>
<dbReference type="Pfam" id="PF12833">
    <property type="entry name" value="HTH_18"/>
    <property type="match status" value="1"/>
</dbReference>
<reference evidence="6 7" key="1">
    <citation type="submission" date="2020-03" db="EMBL/GenBank/DDBJ databases">
        <title>Draft genome of Streptomyces sp. ventii, isolated from the Axial Seamount in the Pacific Ocean, and resequencing of the two type strains Streptomyces lonarensis strain NCL 716 and Streptomyces bohaiensis strain 11A07.</title>
        <authorList>
            <person name="Loughran R.M."/>
            <person name="Pfannmuller K.M."/>
            <person name="Wasson B.J."/>
            <person name="Deadmond M.C."/>
            <person name="Paddock B.E."/>
            <person name="Koyack M.J."/>
            <person name="Gallegos D.A."/>
            <person name="Mitchell E.A."/>
            <person name="Ushijima B."/>
            <person name="Saw J.H."/>
            <person name="Mcphail K.L."/>
            <person name="Videau P."/>
        </authorList>
    </citation>
    <scope>NUCLEOTIDE SEQUENCE [LARGE SCALE GENOMIC DNA]</scope>
    <source>
        <strain evidence="6 7">NCL716</strain>
    </source>
</reference>
<feature type="domain" description="HTH araC/xylS-type" evidence="5">
    <location>
        <begin position="1"/>
        <end position="68"/>
    </location>
</feature>
<dbReference type="PANTHER" id="PTHR46796:SF2">
    <property type="entry name" value="TRANSCRIPTIONAL REGULATORY PROTEIN"/>
    <property type="match status" value="1"/>
</dbReference>
<keyword evidence="3" id="KW-0804">Transcription</keyword>
<dbReference type="PROSITE" id="PS01124">
    <property type="entry name" value="HTH_ARAC_FAMILY_2"/>
    <property type="match status" value="1"/>
</dbReference>
<dbReference type="GO" id="GO:0043565">
    <property type="term" value="F:sequence-specific DNA binding"/>
    <property type="evidence" value="ECO:0007669"/>
    <property type="project" value="InterPro"/>
</dbReference>
<dbReference type="InterPro" id="IPR018060">
    <property type="entry name" value="HTH_AraC"/>
</dbReference>
<dbReference type="InterPro" id="IPR009057">
    <property type="entry name" value="Homeodomain-like_sf"/>
</dbReference>
<keyword evidence="2" id="KW-0238">DNA-binding</keyword>
<keyword evidence="1" id="KW-0805">Transcription regulation</keyword>
<dbReference type="SUPFAM" id="SSF46689">
    <property type="entry name" value="Homeodomain-like"/>
    <property type="match status" value="1"/>
</dbReference>
<dbReference type="RefSeq" id="WP_167970142.1">
    <property type="nucleotide sequence ID" value="NZ_BHZG01000163.1"/>
</dbReference>
<dbReference type="GO" id="GO:0003700">
    <property type="term" value="F:DNA-binding transcription factor activity"/>
    <property type="evidence" value="ECO:0007669"/>
    <property type="project" value="InterPro"/>
</dbReference>
<comment type="caution">
    <text evidence="6">The sequence shown here is derived from an EMBL/GenBank/DDBJ whole genome shotgun (WGS) entry which is preliminary data.</text>
</comment>
<feature type="region of interest" description="Disordered" evidence="4">
    <location>
        <begin position="55"/>
        <end position="75"/>
    </location>
</feature>
<dbReference type="InterPro" id="IPR050204">
    <property type="entry name" value="AraC_XylS_family_regulators"/>
</dbReference>
<evidence type="ECO:0000256" key="3">
    <source>
        <dbReference type="ARBA" id="ARBA00023163"/>
    </source>
</evidence>
<evidence type="ECO:0000313" key="7">
    <source>
        <dbReference type="Proteomes" id="UP000578686"/>
    </source>
</evidence>
<proteinExistence type="predicted"/>
<dbReference type="EMBL" id="JAAVJD010000072">
    <property type="protein sequence ID" value="NJQ06227.1"/>
    <property type="molecule type" value="Genomic_DNA"/>
</dbReference>
<keyword evidence="7" id="KW-1185">Reference proteome</keyword>
<dbReference type="AlphaFoldDB" id="A0A7X6D0Z8"/>
<gene>
    <name evidence="6" type="ORF">HCN56_11690</name>
</gene>
<organism evidence="6 7">
    <name type="scientific">Streptomyces lonarensis</name>
    <dbReference type="NCBI Taxonomy" id="700599"/>
    <lineage>
        <taxon>Bacteria</taxon>
        <taxon>Bacillati</taxon>
        <taxon>Actinomycetota</taxon>
        <taxon>Actinomycetes</taxon>
        <taxon>Kitasatosporales</taxon>
        <taxon>Streptomycetaceae</taxon>
        <taxon>Streptomyces</taxon>
    </lineage>
</organism>
<dbReference type="SMART" id="SM00342">
    <property type="entry name" value="HTH_ARAC"/>
    <property type="match status" value="1"/>
</dbReference>
<accession>A0A7X6D0Z8</accession>
<evidence type="ECO:0000259" key="5">
    <source>
        <dbReference type="PROSITE" id="PS01124"/>
    </source>
</evidence>
<evidence type="ECO:0000256" key="1">
    <source>
        <dbReference type="ARBA" id="ARBA00023015"/>
    </source>
</evidence>
<sequence length="75" mass="8025">MSRAFSAECELGAHPYLTGRRVEPVRRLLLDGAGPGAAATAVGFFDQSHLHRHVKRRPGVGPGRYARSGATAVTR</sequence>
<dbReference type="Gene3D" id="1.10.10.60">
    <property type="entry name" value="Homeodomain-like"/>
    <property type="match status" value="1"/>
</dbReference>